<evidence type="ECO:0000313" key="4">
    <source>
        <dbReference type="EMBL" id="WFD11680.1"/>
    </source>
</evidence>
<dbReference type="EMBL" id="CP120733">
    <property type="protein sequence ID" value="WFD11680.1"/>
    <property type="molecule type" value="Genomic_DNA"/>
</dbReference>
<evidence type="ECO:0000313" key="5">
    <source>
        <dbReference type="Proteomes" id="UP001222800"/>
    </source>
</evidence>
<keyword evidence="4" id="KW-0282">Flagellum</keyword>
<proteinExistence type="inferred from homology"/>
<dbReference type="Pfam" id="PF03963">
    <property type="entry name" value="FlgD"/>
    <property type="match status" value="1"/>
</dbReference>
<protein>
    <submittedName>
        <fullName evidence="4">Flagellar hook capping FlgD N-terminal domain-containing protein</fullName>
    </submittedName>
</protein>
<evidence type="ECO:0000256" key="2">
    <source>
        <dbReference type="ARBA" id="ARBA00022795"/>
    </source>
</evidence>
<reference evidence="4 5" key="1">
    <citation type="submission" date="2023-03" db="EMBL/GenBank/DDBJ databases">
        <title>Complete genome sequence of Tepidibacter sp. SWIR-1, isolated from a deep-sea hydrothermal vent.</title>
        <authorList>
            <person name="Li X."/>
        </authorList>
    </citation>
    <scope>NUCLEOTIDE SEQUENCE [LARGE SCALE GENOMIC DNA]</scope>
    <source>
        <strain evidence="4 5">SWIR-1</strain>
    </source>
</reference>
<organism evidence="4 5">
    <name type="scientific">Tepidibacter hydrothermalis</name>
    <dbReference type="NCBI Taxonomy" id="3036126"/>
    <lineage>
        <taxon>Bacteria</taxon>
        <taxon>Bacillati</taxon>
        <taxon>Bacillota</taxon>
        <taxon>Clostridia</taxon>
        <taxon>Peptostreptococcales</taxon>
        <taxon>Peptostreptococcaceae</taxon>
        <taxon>Tepidibacter</taxon>
    </lineage>
</organism>
<accession>A0ABY8EIA9</accession>
<keyword evidence="3" id="KW-0175">Coiled coil</keyword>
<dbReference type="RefSeq" id="WP_277733805.1">
    <property type="nucleotide sequence ID" value="NZ_CP120733.1"/>
</dbReference>
<keyword evidence="2" id="KW-1005">Bacterial flagellum biogenesis</keyword>
<keyword evidence="4" id="KW-0966">Cell projection</keyword>
<dbReference type="InterPro" id="IPR005648">
    <property type="entry name" value="FlgD"/>
</dbReference>
<name>A0ABY8EIA9_9FIRM</name>
<sequence>MSDVTGANLKTAPINATTTATTTKKNGELGKDDFLKLLTTQLKYQDPLKPMEDKEFISQMAQFSSLEQMQNLNTSFQGVFEGMKSLNNNFVTANKNVEQQMDELIKELKEFNGNDCDIINSRIGILKKDGIGEIPANTTAKQLIDGLVITNKATAKVYDKNGNPVTDHTKLTSDMKLVIESNEGETKNKKEYDIDVKIN</sequence>
<feature type="coiled-coil region" evidence="3">
    <location>
        <begin position="83"/>
        <end position="114"/>
    </location>
</feature>
<keyword evidence="5" id="KW-1185">Reference proteome</keyword>
<comment type="similarity">
    <text evidence="1">Belongs to the FlgD family.</text>
</comment>
<gene>
    <name evidence="4" type="ORF">P4S50_06285</name>
</gene>
<evidence type="ECO:0000256" key="1">
    <source>
        <dbReference type="ARBA" id="ARBA00010577"/>
    </source>
</evidence>
<keyword evidence="4" id="KW-0969">Cilium</keyword>
<evidence type="ECO:0000256" key="3">
    <source>
        <dbReference type="SAM" id="Coils"/>
    </source>
</evidence>
<dbReference type="Proteomes" id="UP001222800">
    <property type="component" value="Chromosome"/>
</dbReference>